<dbReference type="HOGENOM" id="CLU_067791_0_0_5"/>
<keyword evidence="1" id="KW-1133">Transmembrane helix</keyword>
<dbReference type="STRING" id="314271.RB2654_10613"/>
<dbReference type="EMBL" id="AAMT01000006">
    <property type="protein sequence ID" value="EAQ12943.1"/>
    <property type="molecule type" value="Genomic_DNA"/>
</dbReference>
<dbReference type="AlphaFoldDB" id="A3VF28"/>
<accession>A3VF28</accession>
<dbReference type="RefSeq" id="WP_008331339.1">
    <property type="nucleotide sequence ID" value="NZ_CH902578.1"/>
</dbReference>
<feature type="transmembrane region" description="Helical" evidence="1">
    <location>
        <begin position="92"/>
        <end position="112"/>
    </location>
</feature>
<comment type="caution">
    <text evidence="2">The sequence shown here is derived from an EMBL/GenBank/DDBJ whole genome shotgun (WGS) entry which is preliminary data.</text>
</comment>
<keyword evidence="3" id="KW-1185">Reference proteome</keyword>
<evidence type="ECO:0000313" key="3">
    <source>
        <dbReference type="Proteomes" id="UP000002931"/>
    </source>
</evidence>
<organism evidence="2 3">
    <name type="scientific">Maritimibacter alkaliphilus HTCC2654</name>
    <dbReference type="NCBI Taxonomy" id="314271"/>
    <lineage>
        <taxon>Bacteria</taxon>
        <taxon>Pseudomonadati</taxon>
        <taxon>Pseudomonadota</taxon>
        <taxon>Alphaproteobacteria</taxon>
        <taxon>Rhodobacterales</taxon>
        <taxon>Roseobacteraceae</taxon>
        <taxon>Maritimibacter</taxon>
    </lineage>
</organism>
<dbReference type="Proteomes" id="UP000002931">
    <property type="component" value="Unassembled WGS sequence"/>
</dbReference>
<feature type="transmembrane region" description="Helical" evidence="1">
    <location>
        <begin position="66"/>
        <end position="86"/>
    </location>
</feature>
<dbReference type="OrthoDB" id="9809543at2"/>
<gene>
    <name evidence="2" type="ORF">RB2654_10613</name>
</gene>
<dbReference type="Pfam" id="PF09955">
    <property type="entry name" value="DUF2189"/>
    <property type="match status" value="1"/>
</dbReference>
<feature type="transmembrane region" description="Helical" evidence="1">
    <location>
        <begin position="191"/>
        <end position="214"/>
    </location>
</feature>
<keyword evidence="1" id="KW-0472">Membrane</keyword>
<evidence type="ECO:0000313" key="2">
    <source>
        <dbReference type="EMBL" id="EAQ12943.1"/>
    </source>
</evidence>
<dbReference type="InterPro" id="IPR018692">
    <property type="entry name" value="DUF2189"/>
</dbReference>
<proteinExistence type="predicted"/>
<evidence type="ECO:0000256" key="1">
    <source>
        <dbReference type="SAM" id="Phobius"/>
    </source>
</evidence>
<reference evidence="2 3" key="1">
    <citation type="journal article" date="2010" name="J. Bacteriol.">
        <title>Genome sequences of Pelagibaca bermudensis HTCC2601T and Maritimibacter alkaliphilus HTCC2654T, the type strains of two marine Roseobacter genera.</title>
        <authorList>
            <person name="Thrash J.C."/>
            <person name="Cho J.C."/>
            <person name="Ferriera S."/>
            <person name="Johnson J."/>
            <person name="Vergin K.L."/>
            <person name="Giovannoni S.J."/>
        </authorList>
    </citation>
    <scope>NUCLEOTIDE SEQUENCE [LARGE SCALE GENOMIC DNA]</scope>
    <source>
        <strain evidence="2 3">HTCC2654</strain>
    </source>
</reference>
<feature type="transmembrane region" description="Helical" evidence="1">
    <location>
        <begin position="243"/>
        <end position="271"/>
    </location>
</feature>
<feature type="transmembrane region" description="Helical" evidence="1">
    <location>
        <begin position="137"/>
        <end position="159"/>
    </location>
</feature>
<evidence type="ECO:0008006" key="4">
    <source>
        <dbReference type="Google" id="ProtNLM"/>
    </source>
</evidence>
<dbReference type="eggNOG" id="COG5473">
    <property type="taxonomic scope" value="Bacteria"/>
</dbReference>
<protein>
    <recommendedName>
        <fullName evidence="4">Cytochrome c oxidase subunit I</fullName>
    </recommendedName>
</protein>
<sequence>MPKTIGNPLSFGIGALGQGARSVEHGIETIGSHDLTMPVVRKITLADLRIALRRGVADFAAFRTDVMFLVIAYPIVGLLIAGFAFNAALAPLLFPMAAGFAILGPVACVGLYEMSKRREMGLAVTWGDAFYAARSHVVGPMLTLALYLVLLFTVWVFFADMIHEATMGAAVPASLTAFATDVFTTSGGWQMIVIGMAVGFVFALVTLVTTFVAAPMLADRPVGMPVAIATSIRAARENPVPVLVWGLIVAVLLALGSIPMFLGLVVVLPILGHATWHLYQRLVFWPGEAQA</sequence>
<keyword evidence="1" id="KW-0812">Transmembrane</keyword>
<name>A3VF28_9RHOB</name>